<dbReference type="RefSeq" id="WP_386809026.1">
    <property type="nucleotide sequence ID" value="NZ_JBHTMV010000003.1"/>
</dbReference>
<dbReference type="SUPFAM" id="SSF81296">
    <property type="entry name" value="E set domains"/>
    <property type="match status" value="1"/>
</dbReference>
<evidence type="ECO:0000313" key="3">
    <source>
        <dbReference type="Proteomes" id="UP001597241"/>
    </source>
</evidence>
<dbReference type="InterPro" id="IPR013783">
    <property type="entry name" value="Ig-like_fold"/>
</dbReference>
<dbReference type="InterPro" id="IPR014756">
    <property type="entry name" value="Ig_E-set"/>
</dbReference>
<accession>A0ABW3WLF2</accession>
<feature type="domain" description="Type 9 secretion system plug protein N-terminal" evidence="1">
    <location>
        <begin position="19"/>
        <end position="140"/>
    </location>
</feature>
<name>A0ABW3WLF2_9FLAO</name>
<proteinExistence type="predicted"/>
<protein>
    <submittedName>
        <fullName evidence="2">DUF5103 domain-containing protein</fullName>
    </submittedName>
</protein>
<dbReference type="Proteomes" id="UP001597241">
    <property type="component" value="Unassembled WGS sequence"/>
</dbReference>
<comment type="caution">
    <text evidence="2">The sequence shown here is derived from an EMBL/GenBank/DDBJ whole genome shotgun (WGS) entry which is preliminary data.</text>
</comment>
<keyword evidence="3" id="KW-1185">Reference proteome</keyword>
<evidence type="ECO:0000313" key="2">
    <source>
        <dbReference type="EMBL" id="MFD1293240.1"/>
    </source>
</evidence>
<dbReference type="InterPro" id="IPR031345">
    <property type="entry name" value="T9SS_Plug_N"/>
</dbReference>
<dbReference type="EMBL" id="JBHTMV010000003">
    <property type="protein sequence ID" value="MFD1293240.1"/>
    <property type="molecule type" value="Genomic_DNA"/>
</dbReference>
<dbReference type="Pfam" id="PF17116">
    <property type="entry name" value="T9SS_plug_1st"/>
    <property type="match status" value="1"/>
</dbReference>
<reference evidence="3" key="1">
    <citation type="journal article" date="2019" name="Int. J. Syst. Evol. Microbiol.">
        <title>The Global Catalogue of Microorganisms (GCM) 10K type strain sequencing project: providing services to taxonomists for standard genome sequencing and annotation.</title>
        <authorList>
            <consortium name="The Broad Institute Genomics Platform"/>
            <consortium name="The Broad Institute Genome Sequencing Center for Infectious Disease"/>
            <person name="Wu L."/>
            <person name="Ma J."/>
        </authorList>
    </citation>
    <scope>NUCLEOTIDE SEQUENCE [LARGE SCALE GENOMIC DNA]</scope>
    <source>
        <strain evidence="3">CCUG 62221</strain>
    </source>
</reference>
<evidence type="ECO:0000259" key="1">
    <source>
        <dbReference type="Pfam" id="PF17116"/>
    </source>
</evidence>
<gene>
    <name evidence="2" type="ORF">ACFQ5N_05270</name>
</gene>
<organism evidence="2 3">
    <name type="scientific">Lutibacter holmesii</name>
    <dbReference type="NCBI Taxonomy" id="1137985"/>
    <lineage>
        <taxon>Bacteria</taxon>
        <taxon>Pseudomonadati</taxon>
        <taxon>Bacteroidota</taxon>
        <taxon>Flavobacteriia</taxon>
        <taxon>Flavobacteriales</taxon>
        <taxon>Flavobacteriaceae</taxon>
        <taxon>Lutibacter</taxon>
    </lineage>
</organism>
<dbReference type="Gene3D" id="2.60.40.10">
    <property type="entry name" value="Immunoglobulins"/>
    <property type="match status" value="1"/>
</dbReference>
<sequence>MFLCFHQLFFAQIRDAPNIKTVIFQSSNINNYSPIIQLGEKMMLSFDDLNANEQNYYYKISHCEIDWTPSKLIDSEYITGFSEDRIREFNNSFNTLLPYTNYELTIPNETTQIKISGNYILSILNDAREVVLQRRFIVYESQVTVAVGVYQSRDLKKIETHQSVQFTINKGNFIVNNPYQEIKTVLIQNNNWKTAIKDLKPQFFRNNQLLYLYDKETSYWAGNEFLYFDSKDIRSSTLNIARSEITRDIYDTYLYTNEERIDRPYTYAPDINGNFTIRTLDSDLPNIEADYTWVYFSLECLEDLSNKDVYVSGKFNNWALNESNKLQYNTKTGFFEGTILMKQGFYNYQYVTKDKNGVISNHDIDGSYFQTENDYTVIVYYKKFGSRYTKVIGMGTGNSKVILN</sequence>